<dbReference type="InterPro" id="IPR010987">
    <property type="entry name" value="Glutathione-S-Trfase_C-like"/>
</dbReference>
<dbReference type="Pfam" id="PF00043">
    <property type="entry name" value="GST_C"/>
    <property type="match status" value="1"/>
</dbReference>
<evidence type="ECO:0000256" key="2">
    <source>
        <dbReference type="SAM" id="MobiDB-lite"/>
    </source>
</evidence>
<dbReference type="SFLD" id="SFLDG01151">
    <property type="entry name" value="Main.2:_Nu-like"/>
    <property type="match status" value="1"/>
</dbReference>
<dbReference type="Gene3D" id="1.20.1050.10">
    <property type="match status" value="1"/>
</dbReference>
<evidence type="ECO:0000313" key="6">
    <source>
        <dbReference type="Proteomes" id="UP001320245"/>
    </source>
</evidence>
<dbReference type="InterPro" id="IPR036282">
    <property type="entry name" value="Glutathione-S-Trfase_C_sf"/>
</dbReference>
<dbReference type="SUPFAM" id="SSF47616">
    <property type="entry name" value="GST C-terminal domain-like"/>
    <property type="match status" value="1"/>
</dbReference>
<feature type="compositionally biased region" description="Low complexity" evidence="2">
    <location>
        <begin position="739"/>
        <end position="773"/>
    </location>
</feature>
<dbReference type="Gene3D" id="3.40.30.10">
    <property type="entry name" value="Glutaredoxin"/>
    <property type="match status" value="1"/>
</dbReference>
<dbReference type="GO" id="GO:0070291">
    <property type="term" value="P:N-acylethanolamine metabolic process"/>
    <property type="evidence" value="ECO:0007669"/>
    <property type="project" value="TreeGrafter"/>
</dbReference>
<dbReference type="Pfam" id="PF13409">
    <property type="entry name" value="GST_N_2"/>
    <property type="match status" value="1"/>
</dbReference>
<dbReference type="InterPro" id="IPR001279">
    <property type="entry name" value="Metallo-B-lactamas"/>
</dbReference>
<dbReference type="InterPro" id="IPR036249">
    <property type="entry name" value="Thioredoxin-like_sf"/>
</dbReference>
<dbReference type="PROSITE" id="PS50404">
    <property type="entry name" value="GST_NTER"/>
    <property type="match status" value="1"/>
</dbReference>
<dbReference type="Pfam" id="PF12706">
    <property type="entry name" value="Lactamase_B_2"/>
    <property type="match status" value="2"/>
</dbReference>
<dbReference type="GO" id="GO:0005737">
    <property type="term" value="C:cytoplasm"/>
    <property type="evidence" value="ECO:0007669"/>
    <property type="project" value="TreeGrafter"/>
</dbReference>
<dbReference type="GO" id="GO:0070292">
    <property type="term" value="P:N-acylphosphatidylethanolamine metabolic process"/>
    <property type="evidence" value="ECO:0007669"/>
    <property type="project" value="TreeGrafter"/>
</dbReference>
<comment type="caution">
    <text evidence="5">The sequence shown here is derived from an EMBL/GenBank/DDBJ whole genome shotgun (WGS) entry which is preliminary data.</text>
</comment>
<name>A0AAN9UNK1_9PEZI</name>
<proteinExistence type="inferred from homology"/>
<feature type="compositionally biased region" description="Polar residues" evidence="2">
    <location>
        <begin position="557"/>
        <end position="566"/>
    </location>
</feature>
<dbReference type="PANTHER" id="PTHR15032">
    <property type="entry name" value="N-ACYL-PHOSPHATIDYLETHANOLAMINE-HYDROLYZING PHOSPHOLIPASE D"/>
    <property type="match status" value="1"/>
</dbReference>
<feature type="domain" description="GST N-terminal" evidence="3">
    <location>
        <begin position="13"/>
        <end position="104"/>
    </location>
</feature>
<dbReference type="PANTHER" id="PTHR15032:SF4">
    <property type="entry name" value="N-ACYL-PHOSPHATIDYLETHANOLAMINE-HYDROLYZING PHOSPHOLIPASE D"/>
    <property type="match status" value="1"/>
</dbReference>
<dbReference type="Gene3D" id="3.60.15.10">
    <property type="entry name" value="Ribonuclease Z/Hydroxyacylglutathione hydrolase-like"/>
    <property type="match status" value="1"/>
</dbReference>
<accession>A0AAN9UNK1</accession>
<feature type="compositionally biased region" description="Basic and acidic residues" evidence="2">
    <location>
        <begin position="775"/>
        <end position="804"/>
    </location>
</feature>
<dbReference type="CDD" id="cd03048">
    <property type="entry name" value="GST_N_Ure2p_like"/>
    <property type="match status" value="1"/>
</dbReference>
<evidence type="ECO:0000256" key="1">
    <source>
        <dbReference type="ARBA" id="ARBA00007409"/>
    </source>
</evidence>
<dbReference type="SFLD" id="SFLDS00019">
    <property type="entry name" value="Glutathione_Transferase_(cytos"/>
    <property type="match status" value="1"/>
</dbReference>
<dbReference type="EMBL" id="JAJSPL020000004">
    <property type="protein sequence ID" value="KAK7747329.1"/>
    <property type="molecule type" value="Genomic_DNA"/>
</dbReference>
<dbReference type="GO" id="GO:0070290">
    <property type="term" value="F:N-acylphosphatidylethanolamine-specific phospholipase D activity"/>
    <property type="evidence" value="ECO:0007669"/>
    <property type="project" value="TreeGrafter"/>
</dbReference>
<dbReference type="SUPFAM" id="SSF56281">
    <property type="entry name" value="Metallo-hydrolase/oxidoreductase"/>
    <property type="match status" value="1"/>
</dbReference>
<feature type="domain" description="GST C-terminal" evidence="4">
    <location>
        <begin position="111"/>
        <end position="237"/>
    </location>
</feature>
<evidence type="ECO:0000313" key="5">
    <source>
        <dbReference type="EMBL" id="KAK7747329.1"/>
    </source>
</evidence>
<feature type="compositionally biased region" description="Low complexity" evidence="2">
    <location>
        <begin position="544"/>
        <end position="555"/>
    </location>
</feature>
<dbReference type="SUPFAM" id="SSF52833">
    <property type="entry name" value="Thioredoxin-like"/>
    <property type="match status" value="1"/>
</dbReference>
<evidence type="ECO:0000259" key="4">
    <source>
        <dbReference type="PROSITE" id="PS50405"/>
    </source>
</evidence>
<dbReference type="PROSITE" id="PS50405">
    <property type="entry name" value="GST_CTER"/>
    <property type="match status" value="1"/>
</dbReference>
<keyword evidence="6" id="KW-1185">Reference proteome</keyword>
<feature type="region of interest" description="Disordered" evidence="2">
    <location>
        <begin position="714"/>
        <end position="804"/>
    </location>
</feature>
<dbReference type="AlphaFoldDB" id="A0AAN9UNK1"/>
<dbReference type="InterPro" id="IPR004045">
    <property type="entry name" value="Glutathione_S-Trfase_N"/>
</dbReference>
<sequence length="804" mass="89675">MAERTEPTGPIAKEGIELFTLGTPNGYKISILLEELKEAYGDKAPKVTYQTIDISKGTQKEEWFIKINPNGRIPAIIDHDRNDFAVFEGASILSYLTKHYDPENKVSFPYESDNHSVAEQWISWQHGGIGPMQGQANHFLRAAPIKIPWGIQRYVGESERLYGILDARLKDRDFVAGPGRGKFSIADISLLGWANVTIPSGIDVPGKFPNVQAWLDRSLARPGVQRGFAVPSPSKNLNHLLPQRFQEDPEAKEKFEETKKLIDDAKKQYNYNIQQIMTYSIKVNEPSLGAFPETAKDKPHHVRKGSKTTSFQNPHPSWHNYTAFQVGAKFVRGHLDGSLKVPNPKTEVVPIRKPEFLPSRFGPESGSSEQQQQLRATWLGHACHYVEFPSGLRVLFDPVLEDRCSPLTFMGPKRYTRTACLIADLPFLDAVVISHSHYDHLSLPTVREIQRRFPGAHFFVGLGLRRWFVDSGVENVTEMDWWEDVDLKVKLGEGDGSKGEGEGEGQATITATISCLPAQHMSSRYGFDQNLTLWCSWAVKSTGTSQPQQTQQRGGVTSPSPQQQPRPVTKSVYFGGDTGYRAVPQLPATADDHGEEYAHLPTNPDFRAIGELRGPFDLGLIPIGAYAPRYLMSHMHADPFDAVDIFRDTRCTRAVAIHWGTWALTTEPVTEPPGLLREALRRRGIEEEGVFDVCDIGETLRPVNKSNIVVRKIIPERRSQPADNMPIPNFKPSSGADDAQAQAQAQAQVQRPEQQQQQHEGRATGAGANTGAGVTREKTAEELEADRLYEEAMEDEYAKRDGGS</sequence>
<dbReference type="InterPro" id="IPR036866">
    <property type="entry name" value="RibonucZ/Hydroxyglut_hydro"/>
</dbReference>
<organism evidence="5 6">
    <name type="scientific">Cytospora paraplurivora</name>
    <dbReference type="NCBI Taxonomy" id="2898453"/>
    <lineage>
        <taxon>Eukaryota</taxon>
        <taxon>Fungi</taxon>
        <taxon>Dikarya</taxon>
        <taxon>Ascomycota</taxon>
        <taxon>Pezizomycotina</taxon>
        <taxon>Sordariomycetes</taxon>
        <taxon>Sordariomycetidae</taxon>
        <taxon>Diaporthales</taxon>
        <taxon>Cytosporaceae</taxon>
        <taxon>Cytospora</taxon>
    </lineage>
</organism>
<comment type="similarity">
    <text evidence="1">Belongs to the GST superfamily.</text>
</comment>
<feature type="region of interest" description="Disordered" evidence="2">
    <location>
        <begin position="544"/>
        <end position="571"/>
    </location>
</feature>
<dbReference type="InterPro" id="IPR040079">
    <property type="entry name" value="Glutathione_S-Trfase"/>
</dbReference>
<feature type="region of interest" description="Disordered" evidence="2">
    <location>
        <begin position="293"/>
        <end position="314"/>
    </location>
</feature>
<dbReference type="SFLD" id="SFLDG00358">
    <property type="entry name" value="Main_(cytGST)"/>
    <property type="match status" value="1"/>
</dbReference>
<gene>
    <name evidence="5" type="ORF">SLS53_001582</name>
</gene>
<dbReference type="InterPro" id="IPR004046">
    <property type="entry name" value="GST_C"/>
</dbReference>
<reference evidence="5 6" key="1">
    <citation type="journal article" date="2023" name="PLoS ONE">
        <title>Cytospora paraplurivora sp. nov. isolated from orchards with fruit tree decline syndrome in Ontario, Canada.</title>
        <authorList>
            <person name="Ilyukhin E."/>
            <person name="Nguyen H.D.T."/>
            <person name="Castle A.J."/>
            <person name="Ellouze W."/>
        </authorList>
    </citation>
    <scope>NUCLEOTIDE SEQUENCE [LARGE SCALE GENOMIC DNA]</scope>
    <source>
        <strain evidence="5 6">FDS-564</strain>
    </source>
</reference>
<dbReference type="Proteomes" id="UP001320245">
    <property type="component" value="Unassembled WGS sequence"/>
</dbReference>
<protein>
    <submittedName>
        <fullName evidence="5">Uncharacterized protein</fullName>
    </submittedName>
</protein>
<evidence type="ECO:0000259" key="3">
    <source>
        <dbReference type="PROSITE" id="PS50404"/>
    </source>
</evidence>